<comment type="caution">
    <text evidence="2">The sequence shown here is derived from an EMBL/GenBank/DDBJ whole genome shotgun (WGS) entry which is preliminary data.</text>
</comment>
<proteinExistence type="predicted"/>
<evidence type="ECO:0000313" key="2">
    <source>
        <dbReference type="EMBL" id="MBC5725963.1"/>
    </source>
</evidence>
<accession>A0A923LV85</accession>
<reference evidence="2" key="1">
    <citation type="submission" date="2020-08" db="EMBL/GenBank/DDBJ databases">
        <title>Genome public.</title>
        <authorList>
            <person name="Liu C."/>
            <person name="Sun Q."/>
        </authorList>
    </citation>
    <scope>NUCLEOTIDE SEQUENCE</scope>
    <source>
        <strain evidence="2">NSJ-28</strain>
    </source>
</reference>
<sequence>MYNRYLAAAEADDAPPLHKEPPSGQTPADRSRSGASSQTASVFTDLSRGLSGRLQNIKLDMDTIIVLVIVWFLLKDGEEIDWEQLLLIGALLILGI</sequence>
<dbReference type="Proteomes" id="UP000606499">
    <property type="component" value="Unassembled WGS sequence"/>
</dbReference>
<feature type="compositionally biased region" description="Polar residues" evidence="1">
    <location>
        <begin position="23"/>
        <end position="41"/>
    </location>
</feature>
<keyword evidence="3" id="KW-1185">Reference proteome</keyword>
<evidence type="ECO:0000256" key="1">
    <source>
        <dbReference type="SAM" id="MobiDB-lite"/>
    </source>
</evidence>
<organism evidence="2 3">
    <name type="scientific">Agathobaculum faecis</name>
    <dbReference type="NCBI Taxonomy" id="2763013"/>
    <lineage>
        <taxon>Bacteria</taxon>
        <taxon>Bacillati</taxon>
        <taxon>Bacillota</taxon>
        <taxon>Clostridia</taxon>
        <taxon>Eubacteriales</taxon>
        <taxon>Butyricicoccaceae</taxon>
        <taxon>Agathobaculum</taxon>
    </lineage>
</organism>
<protein>
    <submittedName>
        <fullName evidence="2">Uncharacterized protein</fullName>
    </submittedName>
</protein>
<evidence type="ECO:0000313" key="3">
    <source>
        <dbReference type="Proteomes" id="UP000606499"/>
    </source>
</evidence>
<name>A0A923LV85_9FIRM</name>
<dbReference type="RefSeq" id="WP_054327345.1">
    <property type="nucleotide sequence ID" value="NZ_JACOPL010000009.1"/>
</dbReference>
<dbReference type="EMBL" id="JACOPL010000009">
    <property type="protein sequence ID" value="MBC5725963.1"/>
    <property type="molecule type" value="Genomic_DNA"/>
</dbReference>
<gene>
    <name evidence="2" type="ORF">H8S45_10900</name>
</gene>
<dbReference type="AlphaFoldDB" id="A0A923LV85"/>
<feature type="region of interest" description="Disordered" evidence="1">
    <location>
        <begin position="1"/>
        <end position="41"/>
    </location>
</feature>